<dbReference type="SMART" id="SM00862">
    <property type="entry name" value="Trans_reg_C"/>
    <property type="match status" value="1"/>
</dbReference>
<dbReference type="InterPro" id="IPR001867">
    <property type="entry name" value="OmpR/PhoB-type_DNA-bd"/>
</dbReference>
<evidence type="ECO:0000313" key="6">
    <source>
        <dbReference type="Proteomes" id="UP000286100"/>
    </source>
</evidence>
<evidence type="ECO:0000256" key="2">
    <source>
        <dbReference type="PROSITE-ProRule" id="PRU01091"/>
    </source>
</evidence>
<evidence type="ECO:0000256" key="3">
    <source>
        <dbReference type="SAM" id="Phobius"/>
    </source>
</evidence>
<dbReference type="CDD" id="cd00383">
    <property type="entry name" value="trans_reg_C"/>
    <property type="match status" value="1"/>
</dbReference>
<comment type="caution">
    <text evidence="5">The sequence shown here is derived from an EMBL/GenBank/DDBJ whole genome shotgun (WGS) entry which is preliminary data.</text>
</comment>
<dbReference type="Gene3D" id="1.10.10.10">
    <property type="entry name" value="Winged helix-like DNA-binding domain superfamily/Winged helix DNA-binding domain"/>
    <property type="match status" value="1"/>
</dbReference>
<dbReference type="RefSeq" id="WP_119761442.1">
    <property type="nucleotide sequence ID" value="NZ_QYUM01000003.1"/>
</dbReference>
<proteinExistence type="predicted"/>
<keyword evidence="3" id="KW-0812">Transmembrane</keyword>
<organism evidence="5 6">
    <name type="scientific">Sphingomonas cavernae</name>
    <dbReference type="NCBI Taxonomy" id="2320861"/>
    <lineage>
        <taxon>Bacteria</taxon>
        <taxon>Pseudomonadati</taxon>
        <taxon>Pseudomonadota</taxon>
        <taxon>Alphaproteobacteria</taxon>
        <taxon>Sphingomonadales</taxon>
        <taxon>Sphingomonadaceae</taxon>
        <taxon>Sphingomonas</taxon>
    </lineage>
</organism>
<keyword evidence="1 2" id="KW-0238">DNA-binding</keyword>
<accession>A0A418WJY5</accession>
<dbReference type="Gene3D" id="3.40.50.10610">
    <property type="entry name" value="ABC-type transport auxiliary lipoprotein component"/>
    <property type="match status" value="1"/>
</dbReference>
<dbReference type="GO" id="GO:0000160">
    <property type="term" value="P:phosphorelay signal transduction system"/>
    <property type="evidence" value="ECO:0007669"/>
    <property type="project" value="InterPro"/>
</dbReference>
<feature type="transmembrane region" description="Helical" evidence="3">
    <location>
        <begin position="144"/>
        <end position="164"/>
    </location>
</feature>
<keyword evidence="3" id="KW-0472">Membrane</keyword>
<dbReference type="EMBL" id="QYUM01000003">
    <property type="protein sequence ID" value="RJF90328.1"/>
    <property type="molecule type" value="Genomic_DNA"/>
</dbReference>
<dbReference type="InterPro" id="IPR036388">
    <property type="entry name" value="WH-like_DNA-bd_sf"/>
</dbReference>
<keyword evidence="6" id="KW-1185">Reference proteome</keyword>
<dbReference type="Proteomes" id="UP000286100">
    <property type="component" value="Unassembled WGS sequence"/>
</dbReference>
<dbReference type="OrthoDB" id="105971at2"/>
<dbReference type="PROSITE" id="PS51755">
    <property type="entry name" value="OMPR_PHOB"/>
    <property type="match status" value="1"/>
</dbReference>
<feature type="domain" description="OmpR/PhoB-type" evidence="4">
    <location>
        <begin position="4"/>
        <end position="102"/>
    </location>
</feature>
<dbReference type="Gene3D" id="1.25.40.10">
    <property type="entry name" value="Tetratricopeptide repeat domain"/>
    <property type="match status" value="1"/>
</dbReference>
<evidence type="ECO:0000313" key="5">
    <source>
        <dbReference type="EMBL" id="RJF90328.1"/>
    </source>
</evidence>
<dbReference type="Pfam" id="PF00486">
    <property type="entry name" value="Trans_reg_C"/>
    <property type="match status" value="1"/>
</dbReference>
<dbReference type="AlphaFoldDB" id="A0A418WJY5"/>
<dbReference type="GO" id="GO:0003677">
    <property type="term" value="F:DNA binding"/>
    <property type="evidence" value="ECO:0007669"/>
    <property type="project" value="UniProtKB-UniRule"/>
</dbReference>
<reference evidence="5 6" key="1">
    <citation type="submission" date="2018-09" db="EMBL/GenBank/DDBJ databases">
        <authorList>
            <person name="Zhu H."/>
        </authorList>
    </citation>
    <scope>NUCLEOTIDE SEQUENCE [LARGE SCALE GENOMIC DNA]</scope>
    <source>
        <strain evidence="5 6">K2R01-6</strain>
    </source>
</reference>
<gene>
    <name evidence="5" type="ORF">D3876_08710</name>
</gene>
<dbReference type="SUPFAM" id="SSF46894">
    <property type="entry name" value="C-terminal effector domain of the bipartite response regulators"/>
    <property type="match status" value="1"/>
</dbReference>
<dbReference type="GO" id="GO:0006355">
    <property type="term" value="P:regulation of DNA-templated transcription"/>
    <property type="evidence" value="ECO:0007669"/>
    <property type="project" value="InterPro"/>
</dbReference>
<sequence length="658" mass="72775">MTHLRYLLAGPIRLDTRDERLWRDGKPVRLGGKAFGLLRVLMETPATLVTKDELFDRVWPGVTVSESVLATAVKEVRQAIGDDARPPRVIETVYGRGYRFLPAVEQSDEAPEPLPIAPKPQRSVPAQEETIATPAPARNARQGVWRWIALGALLLIGAAALLVLRPWGVLRPSDEIVVGAAAKSIAVLPFDDLSPKRDQGWFAEGLTEEILNSLARIPDLRVASRTTSAGLKRSGATVQEAADALGVAHILEGSVRRSGGRVRVTAQLIRASDGYHLWSQNFDRAERDVISIQEDTAFAIASALKTVMDPAKLRAMVEAGTRSVDAYQEYLRGLAYDQRHLDLGEIETARRANAAYERARTLDPNFAAAHWKAAQNWFGRATRVDSQAGVLEGTDAERLAGYMTRVDAAIANSKDPADTLKYRAARASMQLRFREALRLLTAYLEQRPRDIDGWQELTDVSAYAGDRAATGRAAERIHALSIENGNPLSRAITASVMALQFDKAAERAREQLKLRPDNALIQYQAHRAFLWAGSIDEARRILPRVVAGKLPEDNRLMAEMRQACAEGRRGDAEALRRRIDALTDPSINPRWLAAMLIGDHARADALLRPLDTPERLSTLMQFMIYPMFDARRFPQLSARLVADGVTPIRPVPEPFACD</sequence>
<evidence type="ECO:0000256" key="1">
    <source>
        <dbReference type="ARBA" id="ARBA00023125"/>
    </source>
</evidence>
<name>A0A418WJY5_9SPHN</name>
<dbReference type="InterPro" id="IPR016032">
    <property type="entry name" value="Sig_transdc_resp-reg_C-effctor"/>
</dbReference>
<protein>
    <recommendedName>
        <fullName evidence="4">OmpR/PhoB-type domain-containing protein</fullName>
    </recommendedName>
</protein>
<feature type="DNA-binding region" description="OmpR/PhoB-type" evidence="2">
    <location>
        <begin position="4"/>
        <end position="102"/>
    </location>
</feature>
<keyword evidence="3" id="KW-1133">Transmembrane helix</keyword>
<evidence type="ECO:0000259" key="4">
    <source>
        <dbReference type="PROSITE" id="PS51755"/>
    </source>
</evidence>
<dbReference type="InterPro" id="IPR011990">
    <property type="entry name" value="TPR-like_helical_dom_sf"/>
</dbReference>
<dbReference type="SUPFAM" id="SSF48452">
    <property type="entry name" value="TPR-like"/>
    <property type="match status" value="1"/>
</dbReference>